<keyword evidence="1" id="KW-0132">Cell division</keyword>
<keyword evidence="2 4" id="KW-0195">Cyclin</keyword>
<evidence type="ECO:0000313" key="8">
    <source>
        <dbReference type="Proteomes" id="UP000031668"/>
    </source>
</evidence>
<dbReference type="GO" id="GO:0051301">
    <property type="term" value="P:cell division"/>
    <property type="evidence" value="ECO:0007669"/>
    <property type="project" value="UniProtKB-KW"/>
</dbReference>
<evidence type="ECO:0000313" key="7">
    <source>
        <dbReference type="EMBL" id="KII67069.1"/>
    </source>
</evidence>
<gene>
    <name evidence="7" type="ORF">RF11_04347</name>
</gene>
<feature type="domain" description="Cyclin-like" evidence="6">
    <location>
        <begin position="190"/>
        <end position="275"/>
    </location>
</feature>
<dbReference type="FunFam" id="1.10.472.10:FF:000001">
    <property type="entry name" value="G2/mitotic-specific cyclin"/>
    <property type="match status" value="1"/>
</dbReference>
<dbReference type="AlphaFoldDB" id="A0A0C2INK5"/>
<dbReference type="InterPro" id="IPR006671">
    <property type="entry name" value="Cyclin_N"/>
</dbReference>
<evidence type="ECO:0000259" key="6">
    <source>
        <dbReference type="SMART" id="SM00385"/>
    </source>
</evidence>
<dbReference type="SMART" id="SM00385">
    <property type="entry name" value="CYCLIN"/>
    <property type="match status" value="1"/>
</dbReference>
<keyword evidence="8" id="KW-1185">Reference proteome</keyword>
<comment type="similarity">
    <text evidence="4">Belongs to the cyclin family.</text>
</comment>
<comment type="caution">
    <text evidence="7">The sequence shown here is derived from an EMBL/GenBank/DDBJ whole genome shotgun (WGS) entry which is preliminary data.</text>
</comment>
<proteinExistence type="inferred from homology"/>
<dbReference type="Pfam" id="PF00134">
    <property type="entry name" value="Cyclin_N"/>
    <property type="match status" value="1"/>
</dbReference>
<dbReference type="EMBL" id="JWZT01003311">
    <property type="protein sequence ID" value="KII67069.1"/>
    <property type="molecule type" value="Genomic_DNA"/>
</dbReference>
<organism evidence="7 8">
    <name type="scientific">Thelohanellus kitauei</name>
    <name type="common">Myxosporean</name>
    <dbReference type="NCBI Taxonomy" id="669202"/>
    <lineage>
        <taxon>Eukaryota</taxon>
        <taxon>Metazoa</taxon>
        <taxon>Cnidaria</taxon>
        <taxon>Myxozoa</taxon>
        <taxon>Myxosporea</taxon>
        <taxon>Bivalvulida</taxon>
        <taxon>Platysporina</taxon>
        <taxon>Myxobolidae</taxon>
        <taxon>Thelohanellus</taxon>
    </lineage>
</organism>
<keyword evidence="3" id="KW-0131">Cell cycle</keyword>
<feature type="region of interest" description="Disordered" evidence="5">
    <location>
        <begin position="81"/>
        <end position="102"/>
    </location>
</feature>
<feature type="region of interest" description="Disordered" evidence="5">
    <location>
        <begin position="27"/>
        <end position="51"/>
    </location>
</feature>
<protein>
    <submittedName>
        <fullName evidence="7">G1/S-specific cyclin-E1</fullName>
    </submittedName>
</protein>
<dbReference type="InterPro" id="IPR036915">
    <property type="entry name" value="Cyclin-like_sf"/>
</dbReference>
<name>A0A0C2INK5_THEKT</name>
<sequence>MKIRGSAMINHSTQLIDTRVSINLRSQKRSHFKAKSQSSSQDDASSTPACSSFILPRRPSFPNSGIGKFITPHTSIKTNLSMRSRSNSSGYNSINKSKTRSKKAYQGLTKSIRNLNIVSLVTDATPNSKIFKTKFYPQPQPTNLSCAADTSDSYDLLDGMIKKESVYQRDPNCFMKQSHVNAKMRSVLIDWMKEVCDAFQHNLETLYLAVDYLDRYLSSVKDVPVHSFQTIGTTCLFIASKLNEIHPFSIESFSNVTDGASTVAEILLHEAHILLKINWHLQPVTPISWLQLFLQLFHSQNDHTELPSSYRGPVTRKRYVQSFEKSYLARKFLICDETINKPYIDLLESCIRDAGSLQFPYSVIAASIISLVSRSHVFNITGYGSSDISNCKKWLRQFYQDNTTPLKESTVQNMPGCDQIGIPKIGRCNRMSLNCEFNEKENIPPLAC</sequence>
<evidence type="ECO:0000256" key="2">
    <source>
        <dbReference type="ARBA" id="ARBA00023127"/>
    </source>
</evidence>
<dbReference type="InterPro" id="IPR039361">
    <property type="entry name" value="Cyclin"/>
</dbReference>
<dbReference type="SUPFAM" id="SSF47954">
    <property type="entry name" value="Cyclin-like"/>
    <property type="match status" value="2"/>
</dbReference>
<dbReference type="CDD" id="cd20520">
    <property type="entry name" value="CYCLIN_CCNE_rpt2"/>
    <property type="match status" value="1"/>
</dbReference>
<accession>A0A0C2INK5</accession>
<evidence type="ECO:0000256" key="1">
    <source>
        <dbReference type="ARBA" id="ARBA00022618"/>
    </source>
</evidence>
<evidence type="ECO:0000256" key="3">
    <source>
        <dbReference type="ARBA" id="ARBA00023306"/>
    </source>
</evidence>
<evidence type="ECO:0000256" key="4">
    <source>
        <dbReference type="RuleBase" id="RU000383"/>
    </source>
</evidence>
<reference evidence="7 8" key="1">
    <citation type="journal article" date="2014" name="Genome Biol. Evol.">
        <title>The genome of the myxosporean Thelohanellus kitauei shows adaptations to nutrient acquisition within its fish host.</title>
        <authorList>
            <person name="Yang Y."/>
            <person name="Xiong J."/>
            <person name="Zhou Z."/>
            <person name="Huo F."/>
            <person name="Miao W."/>
            <person name="Ran C."/>
            <person name="Liu Y."/>
            <person name="Zhang J."/>
            <person name="Feng J."/>
            <person name="Wang M."/>
            <person name="Wang M."/>
            <person name="Wang L."/>
            <person name="Yao B."/>
        </authorList>
    </citation>
    <scope>NUCLEOTIDE SEQUENCE [LARGE SCALE GENOMIC DNA]</scope>
    <source>
        <strain evidence="7">Wuqing</strain>
    </source>
</reference>
<dbReference type="InterPro" id="IPR013763">
    <property type="entry name" value="Cyclin-like_dom"/>
</dbReference>
<dbReference type="Proteomes" id="UP000031668">
    <property type="component" value="Unassembled WGS sequence"/>
</dbReference>
<dbReference type="Gene3D" id="1.10.472.10">
    <property type="entry name" value="Cyclin-like"/>
    <property type="match status" value="2"/>
</dbReference>
<feature type="compositionally biased region" description="Polar residues" evidence="5">
    <location>
        <begin position="81"/>
        <end position="96"/>
    </location>
</feature>
<dbReference type="PANTHER" id="PTHR10177">
    <property type="entry name" value="CYCLINS"/>
    <property type="match status" value="1"/>
</dbReference>
<evidence type="ECO:0000256" key="5">
    <source>
        <dbReference type="SAM" id="MobiDB-lite"/>
    </source>
</evidence>
<dbReference type="Pfam" id="PF02984">
    <property type="entry name" value="Cyclin_C"/>
    <property type="match status" value="1"/>
</dbReference>
<dbReference type="InterPro" id="IPR004367">
    <property type="entry name" value="Cyclin_C-dom"/>
</dbReference>
<feature type="compositionally biased region" description="Low complexity" evidence="5">
    <location>
        <begin position="35"/>
        <end position="46"/>
    </location>
</feature>
<dbReference type="OrthoDB" id="5590282at2759"/>